<keyword evidence="2" id="KW-0812">Transmembrane</keyword>
<reference evidence="4 6" key="1">
    <citation type="submission" date="2023-07" db="EMBL/GenBank/DDBJ databases">
        <title>Unpublished Manusciprt.</title>
        <authorList>
            <person name="Aydin F."/>
            <person name="Tarhane S."/>
            <person name="Saticioglu I.B."/>
            <person name="Karakaya E."/>
            <person name="Abay S."/>
            <person name="Guran O."/>
            <person name="Bozkurt E."/>
            <person name="Uzum N."/>
            <person name="Olgun K."/>
            <person name="Jablonski D."/>
        </authorList>
    </citation>
    <scope>NUCLEOTIDE SEQUENCE</scope>
    <source>
        <strain evidence="6">faydin-H75</strain>
        <strain evidence="4">Faydin-H76</strain>
    </source>
</reference>
<gene>
    <name evidence="3" type="ORF">Q5I04_03080</name>
    <name evidence="4" type="ORF">Q5I06_04010</name>
</gene>
<name>A0AA90TET4_9HELI</name>
<evidence type="ECO:0000313" key="6">
    <source>
        <dbReference type="Proteomes" id="UP001240777"/>
    </source>
</evidence>
<keyword evidence="2" id="KW-0472">Membrane</keyword>
<comment type="caution">
    <text evidence="4">The sequence shown here is derived from an EMBL/GenBank/DDBJ whole genome shotgun (WGS) entry which is preliminary data.</text>
</comment>
<dbReference type="Proteomes" id="UP001240777">
    <property type="component" value="Unassembled WGS sequence"/>
</dbReference>
<reference evidence="3" key="2">
    <citation type="submission" date="2023-07" db="EMBL/GenBank/DDBJ databases">
        <authorList>
            <person name="Aydin F."/>
            <person name="Tarhane S."/>
            <person name="Saticioglu I.B."/>
            <person name="Karakaya E."/>
            <person name="Abay S."/>
            <person name="Guran O."/>
            <person name="Bozkurt E."/>
            <person name="Uzum N."/>
            <person name="Olgun K."/>
            <person name="Jablonski D."/>
        </authorList>
    </citation>
    <scope>NUCLEOTIDE SEQUENCE</scope>
    <source>
        <strain evidence="3">Faydin-H75</strain>
    </source>
</reference>
<keyword evidence="1" id="KW-0175">Coiled coil</keyword>
<feature type="coiled-coil region" evidence="1">
    <location>
        <begin position="53"/>
        <end position="80"/>
    </location>
</feature>
<feature type="transmembrane region" description="Helical" evidence="2">
    <location>
        <begin position="92"/>
        <end position="118"/>
    </location>
</feature>
<feature type="transmembrane region" description="Helical" evidence="2">
    <location>
        <begin position="7"/>
        <end position="26"/>
    </location>
</feature>
<organism evidence="4 5">
    <name type="scientific">Helicobacter cappadocius</name>
    <dbReference type="NCBI Taxonomy" id="3063998"/>
    <lineage>
        <taxon>Bacteria</taxon>
        <taxon>Pseudomonadati</taxon>
        <taxon>Campylobacterota</taxon>
        <taxon>Epsilonproteobacteria</taxon>
        <taxon>Campylobacterales</taxon>
        <taxon>Helicobacteraceae</taxon>
        <taxon>Helicobacter</taxon>
    </lineage>
</organism>
<proteinExistence type="predicted"/>
<keyword evidence="2" id="KW-1133">Transmembrane helix</keyword>
<dbReference type="EMBL" id="JAUYZK010000004">
    <property type="protein sequence ID" value="MDP2538940.1"/>
    <property type="molecule type" value="Genomic_DNA"/>
</dbReference>
<accession>A0AA90TET4</accession>
<dbReference type="EMBL" id="JAUPEV010000003">
    <property type="protein sequence ID" value="MDO7252897.1"/>
    <property type="molecule type" value="Genomic_DNA"/>
</dbReference>
<evidence type="ECO:0000313" key="4">
    <source>
        <dbReference type="EMBL" id="MDP2538940.1"/>
    </source>
</evidence>
<evidence type="ECO:0000313" key="3">
    <source>
        <dbReference type="EMBL" id="MDO7252897.1"/>
    </source>
</evidence>
<sequence length="155" mass="17577">MGCKYRCLIILLAINAIFGIGTAILWGTNGTINFEIGFFSFLLVIYSTYLSLQKKLKKELKETEIELEISSDNRSQEEMEQKKPKTRFNFSTLLLGMQLSMGILRIFAYVILVLAITILMGKNIFIVIPYILGIIISLMSVVGLKYLSDKHQNSL</sequence>
<evidence type="ECO:0000313" key="5">
    <source>
        <dbReference type="Proteomes" id="UP001177258"/>
    </source>
</evidence>
<dbReference type="RefSeq" id="WP_305516741.1">
    <property type="nucleotide sequence ID" value="NZ_JAUPEV010000003.1"/>
</dbReference>
<dbReference type="Proteomes" id="UP001177258">
    <property type="component" value="Unassembled WGS sequence"/>
</dbReference>
<feature type="transmembrane region" description="Helical" evidence="2">
    <location>
        <begin position="32"/>
        <end position="52"/>
    </location>
</feature>
<dbReference type="AlphaFoldDB" id="A0AA90TET4"/>
<evidence type="ECO:0000256" key="1">
    <source>
        <dbReference type="SAM" id="Coils"/>
    </source>
</evidence>
<feature type="transmembrane region" description="Helical" evidence="2">
    <location>
        <begin position="124"/>
        <end position="147"/>
    </location>
</feature>
<reference evidence="3 5" key="3">
    <citation type="journal article" date="2024" name="Syst. Appl. Microbiol.">
        <title>Helicobacter cappadocius sp. nov., from lizards: The first psychrotrophic Helicobacter species.</title>
        <authorList>
            <person name="Aydin F."/>
            <person name="Tarhane S."/>
            <person name="Karakaya E."/>
            <person name="Abay S."/>
            <person name="Kayman T."/>
            <person name="Guran O."/>
            <person name="Bozkurt E."/>
            <person name="Uzum N."/>
            <person name="Avci A."/>
            <person name="Olgun K."/>
            <person name="Jablonski D."/>
            <person name="Guran C."/>
            <person name="Burcin Saticioglu I."/>
        </authorList>
    </citation>
    <scope>NUCLEOTIDE SEQUENCE [LARGE SCALE GENOMIC DNA]</scope>
    <source>
        <strain evidence="3">Faydin-H75</strain>
        <strain evidence="5">faydin-H76</strain>
    </source>
</reference>
<keyword evidence="6" id="KW-1185">Reference proteome</keyword>
<protein>
    <submittedName>
        <fullName evidence="4">Uncharacterized protein</fullName>
    </submittedName>
</protein>
<evidence type="ECO:0000256" key="2">
    <source>
        <dbReference type="SAM" id="Phobius"/>
    </source>
</evidence>